<comment type="pathway">
    <text evidence="1">Cofactor biosynthesis; ubiquinone biosynthesis.</text>
</comment>
<evidence type="ECO:0000256" key="1">
    <source>
        <dbReference type="HAMAP-Rule" id="MF_02215"/>
    </source>
</evidence>
<evidence type="ECO:0000313" key="4">
    <source>
        <dbReference type="EMBL" id="ACL71164.1"/>
    </source>
</evidence>
<evidence type="ECO:0000313" key="5">
    <source>
        <dbReference type="Proteomes" id="UP000002383"/>
    </source>
</evidence>
<feature type="domain" description="SCP2" evidence="3">
    <location>
        <begin position="17"/>
        <end position="112"/>
    </location>
</feature>
<keyword evidence="5" id="KW-1185">Reference proteome</keyword>
<gene>
    <name evidence="1" type="primary">ubiJ</name>
    <name evidence="4" type="ordered locus">Tgr7_0060</name>
</gene>
<reference evidence="4 5" key="1">
    <citation type="journal article" date="2011" name="Stand. Genomic Sci.">
        <title>Complete genome sequence of 'Thioalkalivibrio sulfidophilus' HL-EbGr7.</title>
        <authorList>
            <person name="Muyzer G."/>
            <person name="Sorokin D.Y."/>
            <person name="Mavromatis K."/>
            <person name="Lapidus A."/>
            <person name="Clum A."/>
            <person name="Ivanova N."/>
            <person name="Pati A."/>
            <person name="d'Haeseleer P."/>
            <person name="Woyke T."/>
            <person name="Kyrpides N.C."/>
        </authorList>
    </citation>
    <scope>NUCLEOTIDE SEQUENCE [LARGE SCALE GENOMIC DNA]</scope>
    <source>
        <strain evidence="4 5">HL-EbGR7</strain>
    </source>
</reference>
<keyword evidence="2" id="KW-0175">Coiled coil</keyword>
<proteinExistence type="inferred from homology"/>
<dbReference type="GO" id="GO:0005737">
    <property type="term" value="C:cytoplasm"/>
    <property type="evidence" value="ECO:0007669"/>
    <property type="project" value="UniProtKB-SubCell"/>
</dbReference>
<dbReference type="AlphaFoldDB" id="B8GTA4"/>
<dbReference type="OrthoDB" id="9796077at2"/>
<dbReference type="InterPro" id="IPR003033">
    <property type="entry name" value="SCP2_sterol-bd_dom"/>
</dbReference>
<organism evidence="4 5">
    <name type="scientific">Thioalkalivibrio sulfidiphilus (strain HL-EbGR7)</name>
    <dbReference type="NCBI Taxonomy" id="396588"/>
    <lineage>
        <taxon>Bacteria</taxon>
        <taxon>Pseudomonadati</taxon>
        <taxon>Pseudomonadota</taxon>
        <taxon>Gammaproteobacteria</taxon>
        <taxon>Chromatiales</taxon>
        <taxon>Ectothiorhodospiraceae</taxon>
        <taxon>Thioalkalivibrio</taxon>
    </lineage>
</organism>
<accession>B8GTA4</accession>
<dbReference type="GO" id="GO:0006744">
    <property type="term" value="P:ubiquinone biosynthetic process"/>
    <property type="evidence" value="ECO:0007669"/>
    <property type="project" value="UniProtKB-UniRule"/>
</dbReference>
<dbReference type="STRING" id="396588.Tgr7_0060"/>
<keyword evidence="1" id="KW-0831">Ubiquinone biosynthesis</keyword>
<dbReference type="EMBL" id="CP001339">
    <property type="protein sequence ID" value="ACL71164.1"/>
    <property type="molecule type" value="Genomic_DNA"/>
</dbReference>
<dbReference type="eggNOG" id="COG3165">
    <property type="taxonomic scope" value="Bacteria"/>
</dbReference>
<protein>
    <recommendedName>
        <fullName evidence="1">Ubiquinone biosynthesis accessory factor UbiJ</fullName>
    </recommendedName>
</protein>
<evidence type="ECO:0000256" key="2">
    <source>
        <dbReference type="SAM" id="Coils"/>
    </source>
</evidence>
<dbReference type="KEGG" id="tgr:Tgr7_0060"/>
<dbReference type="Proteomes" id="UP000002383">
    <property type="component" value="Chromosome"/>
</dbReference>
<comment type="similarity">
    <text evidence="1">Belongs to the UbiJ family.</text>
</comment>
<dbReference type="InterPro" id="IPR038989">
    <property type="entry name" value="UbiJ"/>
</dbReference>
<dbReference type="UniPathway" id="UPA00232"/>
<keyword evidence="1" id="KW-0963">Cytoplasm</keyword>
<dbReference type="PANTHER" id="PTHR38693">
    <property type="entry name" value="UBIQUINONE BIOSYNTHESIS PROTEIN UBIJ"/>
    <property type="match status" value="1"/>
</dbReference>
<feature type="coiled-coil region" evidence="2">
    <location>
        <begin position="174"/>
        <end position="201"/>
    </location>
</feature>
<dbReference type="HAMAP" id="MF_02215">
    <property type="entry name" value="UbiJ"/>
    <property type="match status" value="1"/>
</dbReference>
<dbReference type="Pfam" id="PF02036">
    <property type="entry name" value="SCP2"/>
    <property type="match status" value="1"/>
</dbReference>
<comment type="function">
    <text evidence="1">Required for ubiquinone (coenzyme Q) biosynthesis. Binds hydrophobic ubiquinone biosynthetic intermediates via its SCP2 domain and is essential for the stability of the Ubi complex. May constitute a docking platform where Ubi enzymes assemble and access their SCP2-bound polyprenyl substrates.</text>
</comment>
<dbReference type="PANTHER" id="PTHR38693:SF1">
    <property type="entry name" value="UBIQUINONE BIOSYNTHESIS ACCESSORY FACTOR UBIJ"/>
    <property type="match status" value="1"/>
</dbReference>
<evidence type="ECO:0000259" key="3">
    <source>
        <dbReference type="Pfam" id="PF02036"/>
    </source>
</evidence>
<name>B8GTA4_THISH</name>
<dbReference type="HOGENOM" id="CLU_100130_1_0_6"/>
<sequence>MDMSVLAAFSAALEKALNGYLELDPDSRERLAAMHGGVVALSFTLPEATLYFIPGADRLQVSTACDAEPDTRISGSPIALGRLALAGETTRLPEGVRLEGDARLGQQFRDLLRGVDLDWEEWLSRLTGDLVAHRVGEAVRGVTGWGRRAGESLRLDLGEYLREESGTLPGRDEVEGFMDDVDRMREDVDRLQARIARLEQILREHKP</sequence>
<comment type="subcellular location">
    <subcellularLocation>
        <location evidence="1">Cytoplasm</location>
    </subcellularLocation>
</comment>